<proteinExistence type="predicted"/>
<dbReference type="AlphaFoldDB" id="A0A1C4BPE8"/>
<evidence type="ECO:0000259" key="2">
    <source>
        <dbReference type="Pfam" id="PF07435"/>
    </source>
</evidence>
<keyword evidence="4" id="KW-1185">Reference proteome</keyword>
<reference evidence="4" key="1">
    <citation type="submission" date="2016-08" db="EMBL/GenBank/DDBJ databases">
        <authorList>
            <person name="Varghese N."/>
            <person name="Submissions Spin"/>
        </authorList>
    </citation>
    <scope>NUCLEOTIDE SEQUENCE [LARGE SCALE GENOMIC DNA]</scope>
    <source>
        <strain evidence="4">R-53094</strain>
    </source>
</reference>
<protein>
    <submittedName>
        <fullName evidence="3">Two-component signal transduction system YycFG, regulatory protein YycH</fullName>
    </submittedName>
</protein>
<keyword evidence="1" id="KW-1133">Transmembrane helix</keyword>
<dbReference type="STRING" id="1505725.GA0061074_11344"/>
<dbReference type="Gene3D" id="3.10.450.310">
    <property type="match status" value="1"/>
</dbReference>
<dbReference type="Proteomes" id="UP000199268">
    <property type="component" value="Unassembled WGS sequence"/>
</dbReference>
<organism evidence="3 4">
    <name type="scientific">Weissella bombi</name>
    <dbReference type="NCBI Taxonomy" id="1505725"/>
    <lineage>
        <taxon>Bacteria</taxon>
        <taxon>Bacillati</taxon>
        <taxon>Bacillota</taxon>
        <taxon>Bacilli</taxon>
        <taxon>Lactobacillales</taxon>
        <taxon>Lactobacillaceae</taxon>
        <taxon>Weissella</taxon>
    </lineage>
</organism>
<dbReference type="EMBL" id="FMAO01000013">
    <property type="protein sequence ID" value="SCC08608.1"/>
    <property type="molecule type" value="Genomic_DNA"/>
</dbReference>
<evidence type="ECO:0000313" key="4">
    <source>
        <dbReference type="Proteomes" id="UP000199268"/>
    </source>
</evidence>
<accession>A0A1C4BPE8</accession>
<evidence type="ECO:0000313" key="3">
    <source>
        <dbReference type="EMBL" id="SCC08608.1"/>
    </source>
</evidence>
<sequence length="439" mass="50673">MKKDRQWRIRLSYFRQRYGLIVALIIAILISVFLSVQLWQTPGHVTRKRQATAVQQDEAVGKNLANIYSISQLTFNAKSERLSVLDYQAVSSRLISRVKNWHLQYKGDKTVSKNAYLQSLEKKNMIVMSFPDSVSGSVIKSIFGKNIKIANNVMIDHVRLPQNGTDIVLYNDAHHKIYNYQGAEIVQTVKQVKRGNNAVPVDYRWVGKHVMTAPTKPVQLQSHSYLLDRDDAMSQLLKIFPDSGERTINHNQEILTYTNGNNQRMTRNLTTGIINYDAYGMNQHVENTSQRQRQGYQWLVDLHQLTDDLYYFEETNHAKSLTYRLFVNGLPVFNQTDNGTIQVKQQPNHHEKIILSQYSLRVPLPTDKKKTVTLPALDDVVAKLSTVGIDKRDIQNISLGYKWELNPKNQIVTLRPTWYFEQANVWRSVNSRVAEERGQ</sequence>
<dbReference type="InterPro" id="IPR009996">
    <property type="entry name" value="YycH"/>
</dbReference>
<feature type="transmembrane region" description="Helical" evidence="1">
    <location>
        <begin position="20"/>
        <end position="39"/>
    </location>
</feature>
<dbReference type="CDD" id="cd15787">
    <property type="entry name" value="YycH_N"/>
    <property type="match status" value="1"/>
</dbReference>
<dbReference type="Pfam" id="PF07435">
    <property type="entry name" value="YycH"/>
    <property type="match status" value="1"/>
</dbReference>
<dbReference type="RefSeq" id="WP_159426663.1">
    <property type="nucleotide sequence ID" value="NZ_BJEE01000003.1"/>
</dbReference>
<keyword evidence="1" id="KW-0812">Transmembrane</keyword>
<evidence type="ECO:0000256" key="1">
    <source>
        <dbReference type="SAM" id="Phobius"/>
    </source>
</evidence>
<name>A0A1C4BPE8_9LACO</name>
<keyword evidence="1" id="KW-0472">Membrane</keyword>
<gene>
    <name evidence="3" type="ORF">GA0061074_11344</name>
</gene>
<feature type="domain" description="Regulatory protein YycH" evidence="2">
    <location>
        <begin position="23"/>
        <end position="430"/>
    </location>
</feature>